<feature type="compositionally biased region" description="Acidic residues" evidence="1">
    <location>
        <begin position="32"/>
        <end position="46"/>
    </location>
</feature>
<dbReference type="AlphaFoldDB" id="A0AAV6W5J1"/>
<sequence length="121" mass="13750">MGKKRKLPNIDPNLCGIVDMVGDVKTLFGFPEDSESENELVVEDEKEVNADGNQAEEMEEENKEGEKDDGNDTDSWHHKDSSESDELDGAKNIYKDPDDGRQRFLLELEFEQCLANPTYTH</sequence>
<feature type="compositionally biased region" description="Acidic residues" evidence="1">
    <location>
        <begin position="54"/>
        <end position="63"/>
    </location>
</feature>
<dbReference type="EMBL" id="WHWC01000145">
    <property type="protein sequence ID" value="KAG8362959.1"/>
    <property type="molecule type" value="Genomic_DNA"/>
</dbReference>
<keyword evidence="3" id="KW-1185">Reference proteome</keyword>
<comment type="caution">
    <text evidence="2">The sequence shown here is derived from an EMBL/GenBank/DDBJ whole genome shotgun (WGS) entry which is preliminary data.</text>
</comment>
<organism evidence="2 3">
    <name type="scientific">Buddleja alternifolia</name>
    <dbReference type="NCBI Taxonomy" id="168488"/>
    <lineage>
        <taxon>Eukaryota</taxon>
        <taxon>Viridiplantae</taxon>
        <taxon>Streptophyta</taxon>
        <taxon>Embryophyta</taxon>
        <taxon>Tracheophyta</taxon>
        <taxon>Spermatophyta</taxon>
        <taxon>Magnoliopsida</taxon>
        <taxon>eudicotyledons</taxon>
        <taxon>Gunneridae</taxon>
        <taxon>Pentapetalae</taxon>
        <taxon>asterids</taxon>
        <taxon>lamiids</taxon>
        <taxon>Lamiales</taxon>
        <taxon>Scrophulariaceae</taxon>
        <taxon>Buddlejeae</taxon>
        <taxon>Buddleja</taxon>
    </lineage>
</organism>
<name>A0AAV6W5J1_9LAMI</name>
<feature type="compositionally biased region" description="Basic and acidic residues" evidence="1">
    <location>
        <begin position="64"/>
        <end position="82"/>
    </location>
</feature>
<evidence type="ECO:0000256" key="1">
    <source>
        <dbReference type="SAM" id="MobiDB-lite"/>
    </source>
</evidence>
<protein>
    <submittedName>
        <fullName evidence="2">Uncharacterized protein</fullName>
    </submittedName>
</protein>
<accession>A0AAV6W5J1</accession>
<evidence type="ECO:0000313" key="2">
    <source>
        <dbReference type="EMBL" id="KAG8362959.1"/>
    </source>
</evidence>
<proteinExistence type="predicted"/>
<dbReference type="Proteomes" id="UP000826271">
    <property type="component" value="Unassembled WGS sequence"/>
</dbReference>
<feature type="region of interest" description="Disordered" evidence="1">
    <location>
        <begin position="29"/>
        <end position="98"/>
    </location>
</feature>
<gene>
    <name evidence="2" type="ORF">BUALT_BualtUnG0019500</name>
</gene>
<reference evidence="2" key="1">
    <citation type="submission" date="2019-10" db="EMBL/GenBank/DDBJ databases">
        <authorList>
            <person name="Zhang R."/>
            <person name="Pan Y."/>
            <person name="Wang J."/>
            <person name="Ma R."/>
            <person name="Yu S."/>
        </authorList>
    </citation>
    <scope>NUCLEOTIDE SEQUENCE</scope>
    <source>
        <strain evidence="2">LA-IB0</strain>
        <tissue evidence="2">Leaf</tissue>
    </source>
</reference>
<dbReference type="InterPro" id="IPR038089">
    <property type="entry name" value="Med31_sf"/>
</dbReference>
<evidence type="ECO:0000313" key="3">
    <source>
        <dbReference type="Proteomes" id="UP000826271"/>
    </source>
</evidence>
<dbReference type="Gene3D" id="1.10.10.1340">
    <property type="entry name" value="Mediator of RNA polymerase II, submodule Med31 (Soh1)"/>
    <property type="match status" value="1"/>
</dbReference>